<dbReference type="AlphaFoldDB" id="A0A7K0GMP3"/>
<dbReference type="SMART" id="SM00530">
    <property type="entry name" value="HTH_XRE"/>
    <property type="match status" value="1"/>
</dbReference>
<dbReference type="GO" id="GO:0003677">
    <property type="term" value="F:DNA binding"/>
    <property type="evidence" value="ECO:0007669"/>
    <property type="project" value="UniProtKB-KW"/>
</dbReference>
<dbReference type="Pfam" id="PF01381">
    <property type="entry name" value="HTH_3"/>
    <property type="match status" value="1"/>
</dbReference>
<reference evidence="3 4" key="1">
    <citation type="journal article" date="2019" name="Nat. Med.">
        <title>A library of human gut bacterial isolates paired with longitudinal multiomics data enables mechanistic microbiome research.</title>
        <authorList>
            <person name="Poyet M."/>
            <person name="Groussin M."/>
            <person name="Gibbons S.M."/>
            <person name="Avila-Pacheco J."/>
            <person name="Jiang X."/>
            <person name="Kearney S.M."/>
            <person name="Perrotta A.R."/>
            <person name="Berdy B."/>
            <person name="Zhao S."/>
            <person name="Lieberman T.D."/>
            <person name="Swanson P.K."/>
            <person name="Smith M."/>
            <person name="Roesemann S."/>
            <person name="Alexander J.E."/>
            <person name="Rich S.A."/>
            <person name="Livny J."/>
            <person name="Vlamakis H."/>
            <person name="Clish C."/>
            <person name="Bullock K."/>
            <person name="Deik A."/>
            <person name="Scott J."/>
            <person name="Pierce K.A."/>
            <person name="Xavier R.J."/>
            <person name="Alm E.J."/>
        </authorList>
    </citation>
    <scope>NUCLEOTIDE SEQUENCE [LARGE SCALE GENOMIC DNA]</scope>
    <source>
        <strain evidence="3 4">BIOML-A41</strain>
    </source>
</reference>
<evidence type="ECO:0000313" key="4">
    <source>
        <dbReference type="Proteomes" id="UP000463337"/>
    </source>
</evidence>
<gene>
    <name evidence="3" type="ORF">GKD59_21380</name>
</gene>
<sequence>MQIKLYQLRKENNVSQERLADIIGKSSVSYRNKELGRIDFSSSEMFKIANFFHKSISEIFIDNTSQNVK</sequence>
<accession>A0A7K0GMP3</accession>
<dbReference type="PANTHER" id="PTHR46558">
    <property type="entry name" value="TRACRIPTIONAL REGULATORY PROTEIN-RELATED-RELATED"/>
    <property type="match status" value="1"/>
</dbReference>
<dbReference type="PANTHER" id="PTHR46558:SF4">
    <property type="entry name" value="DNA-BIDING PHAGE PROTEIN"/>
    <property type="match status" value="1"/>
</dbReference>
<organism evidence="3 4">
    <name type="scientific">Parabacteroides distasonis</name>
    <dbReference type="NCBI Taxonomy" id="823"/>
    <lineage>
        <taxon>Bacteria</taxon>
        <taxon>Pseudomonadati</taxon>
        <taxon>Bacteroidota</taxon>
        <taxon>Bacteroidia</taxon>
        <taxon>Bacteroidales</taxon>
        <taxon>Tannerellaceae</taxon>
        <taxon>Parabacteroides</taxon>
    </lineage>
</organism>
<dbReference type="PROSITE" id="PS50943">
    <property type="entry name" value="HTH_CROC1"/>
    <property type="match status" value="1"/>
</dbReference>
<proteinExistence type="predicted"/>
<dbReference type="RefSeq" id="WP_129984646.1">
    <property type="nucleotide sequence ID" value="NZ_RCYP01000046.1"/>
</dbReference>
<feature type="domain" description="HTH cro/C1-type" evidence="2">
    <location>
        <begin position="5"/>
        <end position="59"/>
    </location>
</feature>
<evidence type="ECO:0000259" key="2">
    <source>
        <dbReference type="PROSITE" id="PS50943"/>
    </source>
</evidence>
<evidence type="ECO:0000256" key="1">
    <source>
        <dbReference type="ARBA" id="ARBA00023125"/>
    </source>
</evidence>
<evidence type="ECO:0000313" key="3">
    <source>
        <dbReference type="EMBL" id="MRY60406.1"/>
    </source>
</evidence>
<dbReference type="Gene3D" id="1.10.260.40">
    <property type="entry name" value="lambda repressor-like DNA-binding domains"/>
    <property type="match status" value="1"/>
</dbReference>
<name>A0A7K0GMP3_PARDI</name>
<dbReference type="CDD" id="cd00093">
    <property type="entry name" value="HTH_XRE"/>
    <property type="match status" value="1"/>
</dbReference>
<protein>
    <submittedName>
        <fullName evidence="3">Helix-turn-helix domain-containing protein</fullName>
    </submittedName>
</protein>
<dbReference type="EMBL" id="WKLT01000032">
    <property type="protein sequence ID" value="MRY60406.1"/>
    <property type="molecule type" value="Genomic_DNA"/>
</dbReference>
<dbReference type="Proteomes" id="UP000463337">
    <property type="component" value="Unassembled WGS sequence"/>
</dbReference>
<keyword evidence="1" id="KW-0238">DNA-binding</keyword>
<comment type="caution">
    <text evidence="3">The sequence shown here is derived from an EMBL/GenBank/DDBJ whole genome shotgun (WGS) entry which is preliminary data.</text>
</comment>
<dbReference type="InterPro" id="IPR001387">
    <property type="entry name" value="Cro/C1-type_HTH"/>
</dbReference>
<dbReference type="InterPro" id="IPR010982">
    <property type="entry name" value="Lambda_DNA-bd_dom_sf"/>
</dbReference>
<dbReference type="SUPFAM" id="SSF47413">
    <property type="entry name" value="lambda repressor-like DNA-binding domains"/>
    <property type="match status" value="1"/>
</dbReference>